<feature type="region of interest" description="Disordered" evidence="1">
    <location>
        <begin position="22"/>
        <end position="42"/>
    </location>
</feature>
<protein>
    <submittedName>
        <fullName evidence="4">Conserved repeat domain-containing protein</fullName>
    </submittedName>
</protein>
<reference evidence="5" key="1">
    <citation type="submission" date="2016-10" db="EMBL/GenBank/DDBJ databases">
        <authorList>
            <person name="Varghese N."/>
            <person name="Submissions S."/>
        </authorList>
    </citation>
    <scope>NUCLEOTIDE SEQUENCE [LARGE SCALE GENOMIC DNA]</scope>
    <source>
        <strain evidence="5">DSM 45004</strain>
    </source>
</reference>
<keyword evidence="5" id="KW-1185">Reference proteome</keyword>
<name>A0A1I1WJW6_9ACTN</name>
<feature type="compositionally biased region" description="Basic and acidic residues" evidence="1">
    <location>
        <begin position="29"/>
        <end position="38"/>
    </location>
</feature>
<dbReference type="InterPro" id="IPR047589">
    <property type="entry name" value="DUF11_rpt"/>
</dbReference>
<organism evidence="4 5">
    <name type="scientific">Actinopolyspora alba</name>
    <dbReference type="NCBI Taxonomy" id="673379"/>
    <lineage>
        <taxon>Bacteria</taxon>
        <taxon>Bacillati</taxon>
        <taxon>Actinomycetota</taxon>
        <taxon>Actinomycetes</taxon>
        <taxon>Actinopolysporales</taxon>
        <taxon>Actinopolysporaceae</taxon>
        <taxon>Actinopolyspora</taxon>
        <taxon>Actinopolyspora alba group</taxon>
    </lineage>
</organism>
<dbReference type="NCBIfam" id="TIGR01451">
    <property type="entry name" value="B_ant_repeat"/>
    <property type="match status" value="2"/>
</dbReference>
<dbReference type="AlphaFoldDB" id="A0A1I1WJW6"/>
<evidence type="ECO:0000259" key="3">
    <source>
        <dbReference type="Pfam" id="PF01345"/>
    </source>
</evidence>
<sequence length="355" mass="35877">MVGAAFAACLLSIGVADGATATSAQQHPDAPRDGRVEGSARGPQLDIAKTVNPNPMTVGAEAEYVITVTNSGDTDAADVVVTDQLDSAVQPGDLPADCSADGRTVTCGGEGTTVPAGESVRFTVPVTTSSDLADGTNIVNSATVDSATPGASGDSTRLVAQARTLTNVVITKDGPATVSPDGTVTYTLTTTNQGPSDAVDVTLQDATNGQLTTIESASSVCDSGGLTVTCPLGTLEPGQSEVVTIMLSVTPDVPVGTVIPNCAEMYTGTRQTTTEDDRSCVETNVTPTDPTDPPTDPTDPPTDPTDPPTGPTEPPTEPTEPTDHPDEPKPPKPDPGDLPTAPEPTPNDGHLPVTG</sequence>
<dbReference type="Pfam" id="PF01345">
    <property type="entry name" value="DUF11"/>
    <property type="match status" value="2"/>
</dbReference>
<dbReference type="Proteomes" id="UP000198716">
    <property type="component" value="Unassembled WGS sequence"/>
</dbReference>
<dbReference type="Gene3D" id="2.60.40.10">
    <property type="entry name" value="Immunoglobulins"/>
    <property type="match status" value="2"/>
</dbReference>
<evidence type="ECO:0000313" key="4">
    <source>
        <dbReference type="EMBL" id="SFD95352.1"/>
    </source>
</evidence>
<accession>A0A1I1WJW6</accession>
<dbReference type="PANTHER" id="PTHR34819">
    <property type="entry name" value="LARGE CYSTEINE-RICH PERIPLASMIC PROTEIN OMCB"/>
    <property type="match status" value="1"/>
</dbReference>
<dbReference type="GO" id="GO:0005975">
    <property type="term" value="P:carbohydrate metabolic process"/>
    <property type="evidence" value="ECO:0007669"/>
    <property type="project" value="UniProtKB-ARBA"/>
</dbReference>
<feature type="compositionally biased region" description="Pro residues" evidence="1">
    <location>
        <begin position="290"/>
        <end position="318"/>
    </location>
</feature>
<evidence type="ECO:0000256" key="1">
    <source>
        <dbReference type="SAM" id="MobiDB-lite"/>
    </source>
</evidence>
<evidence type="ECO:0000313" key="5">
    <source>
        <dbReference type="Proteomes" id="UP000198716"/>
    </source>
</evidence>
<dbReference type="RefSeq" id="WP_175496758.1">
    <property type="nucleotide sequence ID" value="NZ_FOMZ01000005.1"/>
</dbReference>
<dbReference type="InterPro" id="IPR013783">
    <property type="entry name" value="Ig-like_fold"/>
</dbReference>
<dbReference type="InterPro" id="IPR051172">
    <property type="entry name" value="Chlamydia_OmcB"/>
</dbReference>
<keyword evidence="2" id="KW-0732">Signal</keyword>
<feature type="region of interest" description="Disordered" evidence="1">
    <location>
        <begin position="268"/>
        <end position="355"/>
    </location>
</feature>
<feature type="chain" id="PRO_5011635333" evidence="2">
    <location>
        <begin position="22"/>
        <end position="355"/>
    </location>
</feature>
<gene>
    <name evidence="4" type="ORF">SAMN04487819_105337</name>
</gene>
<feature type="signal peptide" evidence="2">
    <location>
        <begin position="1"/>
        <end position="21"/>
    </location>
</feature>
<evidence type="ECO:0000256" key="2">
    <source>
        <dbReference type="SAM" id="SignalP"/>
    </source>
</evidence>
<dbReference type="InterPro" id="IPR001434">
    <property type="entry name" value="OmcB-like_DUF11"/>
</dbReference>
<feature type="domain" description="DUF11" evidence="3">
    <location>
        <begin position="45"/>
        <end position="148"/>
    </location>
</feature>
<dbReference type="EMBL" id="FOMZ01000005">
    <property type="protein sequence ID" value="SFD95352.1"/>
    <property type="molecule type" value="Genomic_DNA"/>
</dbReference>
<feature type="compositionally biased region" description="Basic and acidic residues" evidence="1">
    <location>
        <begin position="321"/>
        <end position="335"/>
    </location>
</feature>
<feature type="domain" description="DUF11" evidence="3">
    <location>
        <begin position="169"/>
        <end position="279"/>
    </location>
</feature>
<proteinExistence type="predicted"/>